<gene>
    <name evidence="2" type="ORF">PNOK_0749300</name>
</gene>
<dbReference type="InParanoid" id="A0A286UD23"/>
<reference evidence="2 3" key="1">
    <citation type="journal article" date="2017" name="Mol. Ecol.">
        <title>Comparative and population genomic landscape of Phellinus noxius: A hypervariable fungus causing root rot in trees.</title>
        <authorList>
            <person name="Chung C.L."/>
            <person name="Lee T.J."/>
            <person name="Akiba M."/>
            <person name="Lee H.H."/>
            <person name="Kuo T.H."/>
            <person name="Liu D."/>
            <person name="Ke H.M."/>
            <person name="Yokoi T."/>
            <person name="Roa M.B."/>
            <person name="Lu M.J."/>
            <person name="Chang Y.Y."/>
            <person name="Ann P.J."/>
            <person name="Tsai J.N."/>
            <person name="Chen C.Y."/>
            <person name="Tzean S.S."/>
            <person name="Ota Y."/>
            <person name="Hattori T."/>
            <person name="Sahashi N."/>
            <person name="Liou R.F."/>
            <person name="Kikuchi T."/>
            <person name="Tsai I.J."/>
        </authorList>
    </citation>
    <scope>NUCLEOTIDE SEQUENCE [LARGE SCALE GENOMIC DNA]</scope>
    <source>
        <strain evidence="2 3">FFPRI411160</strain>
    </source>
</reference>
<dbReference type="GO" id="GO:0003677">
    <property type="term" value="F:DNA binding"/>
    <property type="evidence" value="ECO:0007669"/>
    <property type="project" value="UniProtKB-KW"/>
</dbReference>
<dbReference type="InterPro" id="IPR036388">
    <property type="entry name" value="WH-like_DNA-bd_sf"/>
</dbReference>
<dbReference type="PANTHER" id="PTHR12806">
    <property type="entry name" value="EAP30 SUBUNIT OF ELL COMPLEX"/>
    <property type="match status" value="1"/>
</dbReference>
<dbReference type="SUPFAM" id="SSF46785">
    <property type="entry name" value="Winged helix' DNA-binding domain"/>
    <property type="match status" value="2"/>
</dbReference>
<dbReference type="EMBL" id="NBII01000007">
    <property type="protein sequence ID" value="PAV17429.1"/>
    <property type="molecule type" value="Genomic_DNA"/>
</dbReference>
<keyword evidence="2" id="KW-0238">DNA-binding</keyword>
<keyword evidence="3" id="KW-1185">Reference proteome</keyword>
<protein>
    <submittedName>
        <fullName evidence="2">Winged helix DNA-binding domain-containing</fullName>
    </submittedName>
</protein>
<dbReference type="InterPro" id="IPR016689">
    <property type="entry name" value="ESCRT-2_cplx_Snf8"/>
</dbReference>
<proteinExistence type="inferred from homology"/>
<dbReference type="GO" id="GO:0043328">
    <property type="term" value="P:protein transport to vacuole involved in ubiquitin-dependent protein catabolic process via the multivesicular body sorting pathway"/>
    <property type="evidence" value="ECO:0007669"/>
    <property type="project" value="TreeGrafter"/>
</dbReference>
<dbReference type="GO" id="GO:0000814">
    <property type="term" value="C:ESCRT II complex"/>
    <property type="evidence" value="ECO:0007669"/>
    <property type="project" value="InterPro"/>
</dbReference>
<dbReference type="Proteomes" id="UP000217199">
    <property type="component" value="Unassembled WGS sequence"/>
</dbReference>
<dbReference type="FunCoup" id="A0A286UD23">
    <property type="interactions" value="218"/>
</dbReference>
<sequence>MNRLGGVGLAALERHIDSERSFAALSSSISRAHVDNLRSQLAQFRSALIHFASTHRDKIRKDPAFRHAFTQMCANIGVDPLADTSTGAGSSRGRGGGFWSEILGLADWNLELGVQIVDICVSTRERNGGLITMEELVRLLGKLRGSGSVTEEDVVRSIKTLKPLGAGYEVMTIGGRKMVRSVPRELDADQGVVLSFARDLGGRITVRALAEKTGWTTLRAEAALENMLVRDGLCWVDEQDEECSRSYWVVSVMQWDE</sequence>
<dbReference type="Gene3D" id="6.10.140.180">
    <property type="match status" value="1"/>
</dbReference>
<dbReference type="STRING" id="2282107.A0A286UD23"/>
<evidence type="ECO:0000313" key="2">
    <source>
        <dbReference type="EMBL" id="PAV17429.1"/>
    </source>
</evidence>
<dbReference type="OrthoDB" id="283883at2759"/>
<dbReference type="Gene3D" id="1.10.10.10">
    <property type="entry name" value="Winged helix-like DNA-binding domain superfamily/Winged helix DNA-binding domain"/>
    <property type="match status" value="2"/>
</dbReference>
<dbReference type="Pfam" id="PF04157">
    <property type="entry name" value="EAP30"/>
    <property type="match status" value="1"/>
</dbReference>
<name>A0A286UD23_9AGAM</name>
<evidence type="ECO:0000256" key="1">
    <source>
        <dbReference type="ARBA" id="ARBA00009834"/>
    </source>
</evidence>
<comment type="caution">
    <text evidence="2">The sequence shown here is derived from an EMBL/GenBank/DDBJ whole genome shotgun (WGS) entry which is preliminary data.</text>
</comment>
<dbReference type="InterPro" id="IPR040608">
    <property type="entry name" value="Snf8/Vps36"/>
</dbReference>
<accession>A0A286UD23</accession>
<organism evidence="2 3">
    <name type="scientific">Pyrrhoderma noxium</name>
    <dbReference type="NCBI Taxonomy" id="2282107"/>
    <lineage>
        <taxon>Eukaryota</taxon>
        <taxon>Fungi</taxon>
        <taxon>Dikarya</taxon>
        <taxon>Basidiomycota</taxon>
        <taxon>Agaricomycotina</taxon>
        <taxon>Agaricomycetes</taxon>
        <taxon>Hymenochaetales</taxon>
        <taxon>Hymenochaetaceae</taxon>
        <taxon>Pyrrhoderma</taxon>
    </lineage>
</organism>
<evidence type="ECO:0000313" key="3">
    <source>
        <dbReference type="Proteomes" id="UP000217199"/>
    </source>
</evidence>
<dbReference type="AlphaFoldDB" id="A0A286UD23"/>
<dbReference type="InterPro" id="IPR036390">
    <property type="entry name" value="WH_DNA-bd_sf"/>
</dbReference>
<comment type="similarity">
    <text evidence="1">Belongs to the SNF8 family.</text>
</comment>
<dbReference type="PANTHER" id="PTHR12806:SF0">
    <property type="entry name" value="VACUOLAR-SORTING PROTEIN SNF8"/>
    <property type="match status" value="1"/>
</dbReference>